<comment type="catalytic activity">
    <reaction evidence="1">
        <text>a 4-O-methyl-thymidine in DNA + L-cysteinyl-[protein] = a thymidine in DNA + S-methyl-L-cysteinyl-[protein]</text>
        <dbReference type="Rhea" id="RHEA:53428"/>
        <dbReference type="Rhea" id="RHEA-COMP:10131"/>
        <dbReference type="Rhea" id="RHEA-COMP:10132"/>
        <dbReference type="Rhea" id="RHEA-COMP:13555"/>
        <dbReference type="Rhea" id="RHEA-COMP:13556"/>
        <dbReference type="ChEBI" id="CHEBI:29950"/>
        <dbReference type="ChEBI" id="CHEBI:82612"/>
        <dbReference type="ChEBI" id="CHEBI:137386"/>
        <dbReference type="ChEBI" id="CHEBI:137387"/>
        <dbReference type="EC" id="2.1.1.63"/>
    </reaction>
</comment>
<feature type="domain" description="HTH araC/xylS-type" evidence="11">
    <location>
        <begin position="100"/>
        <end position="183"/>
    </location>
</feature>
<keyword evidence="8" id="KW-0804">Transcription</keyword>
<dbReference type="InterPro" id="IPR036217">
    <property type="entry name" value="MethylDNA_cys_MeTrfase_DNAb"/>
</dbReference>
<evidence type="ECO:0000313" key="12">
    <source>
        <dbReference type="EMBL" id="AQQ05372.1"/>
    </source>
</evidence>
<evidence type="ECO:0000256" key="2">
    <source>
        <dbReference type="ARBA" id="ARBA00001947"/>
    </source>
</evidence>
<dbReference type="SUPFAM" id="SSF57884">
    <property type="entry name" value="Ada DNA repair protein, N-terminal domain (N-Ada 10)"/>
    <property type="match status" value="1"/>
</dbReference>
<reference evidence="12 13" key="1">
    <citation type="submission" date="2017-02" db="EMBL/GenBank/DDBJ databases">
        <authorList>
            <person name="Jeong S."/>
        </authorList>
    </citation>
    <scope>NUCLEOTIDE SEQUENCE [LARGE SCALE GENOMIC DNA]</scope>
    <source>
        <strain evidence="12 13">RMAR6-6</strain>
    </source>
</reference>
<keyword evidence="13" id="KW-1185">Reference proteome</keyword>
<sequence>MDKEIEIDPRWQKVLDRDETADGEFVYAVRTTGIYCRPSCPSRRAKVKNVQFFAGPDEAEEAGYRQCQRCTPRGQSLQELNTEIVIAACRLIEGSGSQPNLSHLAKSTGLSTSHFSRVFKAATGLSPKAYGVAHRNKKLRDKLANDDVSVTTAIYDAGFNSNSRFYENSNDFLGMTPSTFKKGGANTEILFAVGQCSLGAILVARSKKGICAITLGDDALALVHDLQDRFPKAELVGGDEEFERQVAQVVGFVETPGLGLNLPLDIQGTVFQQRVWNILREIPAGETRTYAEVAKMIGDPKSARAVAQACASNRIAVAIPCHRVVRSNGELSGYRWGVERKRALLTLEAKA</sequence>
<dbReference type="PROSITE" id="PS00374">
    <property type="entry name" value="MGMT"/>
    <property type="match status" value="1"/>
</dbReference>
<dbReference type="Proteomes" id="UP000188174">
    <property type="component" value="Chromosome"/>
</dbReference>
<dbReference type="InterPro" id="IPR036631">
    <property type="entry name" value="MGMT_N_sf"/>
</dbReference>
<dbReference type="SMART" id="SM00342">
    <property type="entry name" value="HTH_ARAC"/>
    <property type="match status" value="1"/>
</dbReference>
<dbReference type="SUPFAM" id="SSF46689">
    <property type="entry name" value="Homeodomain-like"/>
    <property type="match status" value="1"/>
</dbReference>
<dbReference type="GO" id="GO:0008168">
    <property type="term" value="F:methyltransferase activity"/>
    <property type="evidence" value="ECO:0007669"/>
    <property type="project" value="UniProtKB-KW"/>
</dbReference>
<evidence type="ECO:0000256" key="5">
    <source>
        <dbReference type="ARBA" id="ARBA00022763"/>
    </source>
</evidence>
<accession>A0ABN4X2Q4</accession>
<dbReference type="Pfam" id="PF02805">
    <property type="entry name" value="Ada_Zn_binding"/>
    <property type="match status" value="1"/>
</dbReference>
<dbReference type="EMBL" id="CP019630">
    <property type="protein sequence ID" value="AQQ05372.1"/>
    <property type="molecule type" value="Genomic_DNA"/>
</dbReference>
<evidence type="ECO:0000256" key="3">
    <source>
        <dbReference type="ARBA" id="ARBA00022603"/>
    </source>
</evidence>
<protein>
    <submittedName>
        <fullName evidence="12">Bifunctional transcriptional regulator/O6-methylguanine-DNA methyltransferase</fullName>
    </submittedName>
</protein>
<dbReference type="InterPro" id="IPR001497">
    <property type="entry name" value="MethylDNA_cys_MeTrfase_AS"/>
</dbReference>
<dbReference type="InterPro" id="IPR016221">
    <property type="entry name" value="Bifunct_regulatory_prot_Ada"/>
</dbReference>
<dbReference type="PROSITE" id="PS01124">
    <property type="entry name" value="HTH_ARAC_FAMILY_2"/>
    <property type="match status" value="1"/>
</dbReference>
<dbReference type="PANTHER" id="PTHR10815">
    <property type="entry name" value="METHYLATED-DNA--PROTEIN-CYSTEINE METHYLTRANSFERASE"/>
    <property type="match status" value="1"/>
</dbReference>
<dbReference type="InterPro" id="IPR035451">
    <property type="entry name" value="Ada-like_dom_sf"/>
</dbReference>
<evidence type="ECO:0000256" key="4">
    <source>
        <dbReference type="ARBA" id="ARBA00022679"/>
    </source>
</evidence>
<dbReference type="InterPro" id="IPR036388">
    <property type="entry name" value="WH-like_DNA-bd_sf"/>
</dbReference>
<dbReference type="GO" id="GO:0032259">
    <property type="term" value="P:methylation"/>
    <property type="evidence" value="ECO:0007669"/>
    <property type="project" value="UniProtKB-KW"/>
</dbReference>
<evidence type="ECO:0000256" key="1">
    <source>
        <dbReference type="ARBA" id="ARBA00001286"/>
    </source>
</evidence>
<organism evidence="12 13">
    <name type="scientific">Roseibium algicola</name>
    <dbReference type="NCBI Taxonomy" id="2857014"/>
    <lineage>
        <taxon>Bacteria</taxon>
        <taxon>Pseudomonadati</taxon>
        <taxon>Pseudomonadota</taxon>
        <taxon>Alphaproteobacteria</taxon>
        <taxon>Hyphomicrobiales</taxon>
        <taxon>Stappiaceae</taxon>
        <taxon>Roseibium</taxon>
    </lineage>
</organism>
<gene>
    <name evidence="12" type="ORF">B0E33_18780</name>
</gene>
<evidence type="ECO:0000256" key="9">
    <source>
        <dbReference type="ARBA" id="ARBA00023204"/>
    </source>
</evidence>
<evidence type="ECO:0000256" key="10">
    <source>
        <dbReference type="ARBA" id="ARBA00049348"/>
    </source>
</evidence>
<dbReference type="NCBIfam" id="NF011964">
    <property type="entry name" value="PRK15435.1"/>
    <property type="match status" value="1"/>
</dbReference>
<proteinExistence type="predicted"/>
<comment type="catalytic activity">
    <reaction evidence="10">
        <text>a 6-O-methyl-2'-deoxyguanosine in DNA + L-cysteinyl-[protein] = S-methyl-L-cysteinyl-[protein] + a 2'-deoxyguanosine in DNA</text>
        <dbReference type="Rhea" id="RHEA:24000"/>
        <dbReference type="Rhea" id="RHEA-COMP:10131"/>
        <dbReference type="Rhea" id="RHEA-COMP:10132"/>
        <dbReference type="Rhea" id="RHEA-COMP:11367"/>
        <dbReference type="Rhea" id="RHEA-COMP:11368"/>
        <dbReference type="ChEBI" id="CHEBI:29950"/>
        <dbReference type="ChEBI" id="CHEBI:82612"/>
        <dbReference type="ChEBI" id="CHEBI:85445"/>
        <dbReference type="ChEBI" id="CHEBI:85448"/>
        <dbReference type="EC" id="2.1.1.63"/>
    </reaction>
</comment>
<dbReference type="InterPro" id="IPR009057">
    <property type="entry name" value="Homeodomain-like_sf"/>
</dbReference>
<dbReference type="Gene3D" id="3.40.10.10">
    <property type="entry name" value="DNA Methylphosphotriester Repair Domain"/>
    <property type="match status" value="1"/>
</dbReference>
<name>A0ABN4X2Q4_9HYPH</name>
<dbReference type="Pfam" id="PF01035">
    <property type="entry name" value="DNA_binding_1"/>
    <property type="match status" value="1"/>
</dbReference>
<evidence type="ECO:0000259" key="11">
    <source>
        <dbReference type="PROSITE" id="PS01124"/>
    </source>
</evidence>
<keyword evidence="6" id="KW-0805">Transcription regulation</keyword>
<keyword evidence="3 12" id="KW-0489">Methyltransferase</keyword>
<dbReference type="PIRSF" id="PIRSF000409">
    <property type="entry name" value="Ada"/>
    <property type="match status" value="1"/>
</dbReference>
<keyword evidence="9" id="KW-0234">DNA repair</keyword>
<dbReference type="CDD" id="cd06445">
    <property type="entry name" value="ATase"/>
    <property type="match status" value="1"/>
</dbReference>
<evidence type="ECO:0000313" key="13">
    <source>
        <dbReference type="Proteomes" id="UP000188174"/>
    </source>
</evidence>
<evidence type="ECO:0000256" key="8">
    <source>
        <dbReference type="ARBA" id="ARBA00023163"/>
    </source>
</evidence>
<dbReference type="NCBIfam" id="TIGR00589">
    <property type="entry name" value="ogt"/>
    <property type="match status" value="1"/>
</dbReference>
<keyword evidence="7" id="KW-0010">Activator</keyword>
<keyword evidence="4" id="KW-0808">Transferase</keyword>
<keyword evidence="5" id="KW-0227">DNA damage</keyword>
<dbReference type="SUPFAM" id="SSF46767">
    <property type="entry name" value="Methylated DNA-protein cysteine methyltransferase, C-terminal domain"/>
    <property type="match status" value="1"/>
</dbReference>
<dbReference type="InterPro" id="IPR004026">
    <property type="entry name" value="Ada_DNA_repair_Zn-bd"/>
</dbReference>
<dbReference type="Gene3D" id="3.30.160.70">
    <property type="entry name" value="Methylated DNA-protein cysteine methyltransferase domain"/>
    <property type="match status" value="1"/>
</dbReference>
<dbReference type="RefSeq" id="WP_077292044.1">
    <property type="nucleotide sequence ID" value="NZ_CP019630.1"/>
</dbReference>
<dbReference type="Pfam" id="PF12833">
    <property type="entry name" value="HTH_18"/>
    <property type="match status" value="1"/>
</dbReference>
<dbReference type="Gene3D" id="1.10.10.60">
    <property type="entry name" value="Homeodomain-like"/>
    <property type="match status" value="2"/>
</dbReference>
<dbReference type="Gene3D" id="1.10.10.10">
    <property type="entry name" value="Winged helix-like DNA-binding domain superfamily/Winged helix DNA-binding domain"/>
    <property type="match status" value="1"/>
</dbReference>
<dbReference type="PANTHER" id="PTHR10815:SF14">
    <property type="entry name" value="BIFUNCTIONAL TRANSCRIPTIONAL ACTIVATOR_DNA REPAIR ENZYME ADA"/>
    <property type="match status" value="1"/>
</dbReference>
<dbReference type="InterPro" id="IPR018060">
    <property type="entry name" value="HTH_AraC"/>
</dbReference>
<evidence type="ECO:0000256" key="6">
    <source>
        <dbReference type="ARBA" id="ARBA00023015"/>
    </source>
</evidence>
<dbReference type="InterPro" id="IPR014048">
    <property type="entry name" value="MethylDNA_cys_MeTrfase_DNA-bd"/>
</dbReference>
<evidence type="ECO:0000256" key="7">
    <source>
        <dbReference type="ARBA" id="ARBA00023159"/>
    </source>
</evidence>
<comment type="cofactor">
    <cofactor evidence="2">
        <name>Zn(2+)</name>
        <dbReference type="ChEBI" id="CHEBI:29105"/>
    </cofactor>
</comment>
<dbReference type="SUPFAM" id="SSF53155">
    <property type="entry name" value="Methylated DNA-protein cysteine methyltransferase domain"/>
    <property type="match status" value="1"/>
</dbReference>